<dbReference type="OrthoDB" id="9792470at2"/>
<dbReference type="RefSeq" id="WP_096466228.1">
    <property type="nucleotide sequence ID" value="NZ_AP017312.1"/>
</dbReference>
<dbReference type="PANTHER" id="PTHR37819">
    <property type="entry name" value="PROTEIN PSIE"/>
    <property type="match status" value="1"/>
</dbReference>
<dbReference type="InterPro" id="IPR020948">
    <property type="entry name" value="P_starv_induced_PsiE-like"/>
</dbReference>
<dbReference type="InterPro" id="IPR009315">
    <property type="entry name" value="P_starv_induced_PsiE"/>
</dbReference>
<protein>
    <recommendedName>
        <fullName evidence="3">Protein PsiE</fullName>
    </recommendedName>
</protein>
<keyword evidence="6" id="KW-1133">Transmembrane helix</keyword>
<dbReference type="PANTHER" id="PTHR37819:SF1">
    <property type="entry name" value="PROTEIN PSIE"/>
    <property type="match status" value="1"/>
</dbReference>
<comment type="subcellular location">
    <subcellularLocation>
        <location evidence="1">Cell inner membrane</location>
        <topology evidence="1">Multi-pass membrane protein</topology>
    </subcellularLocation>
</comment>
<evidence type="ECO:0000313" key="8">
    <source>
        <dbReference type="EMBL" id="BAU28475.1"/>
    </source>
</evidence>
<keyword evidence="5" id="KW-0812">Transmembrane</keyword>
<reference evidence="8 9" key="1">
    <citation type="submission" date="2015-12" db="EMBL/GenBank/DDBJ databases">
        <title>Genome sequence of Aneurinibacillus soli.</title>
        <authorList>
            <person name="Lee J.S."/>
            <person name="Lee K.C."/>
            <person name="Kim K.K."/>
            <person name="Lee B.W."/>
        </authorList>
    </citation>
    <scope>NUCLEOTIDE SEQUENCE [LARGE SCALE GENOMIC DNA]</scope>
    <source>
        <strain evidence="8 9">CB4</strain>
    </source>
</reference>
<evidence type="ECO:0000313" key="9">
    <source>
        <dbReference type="Proteomes" id="UP000217696"/>
    </source>
</evidence>
<dbReference type="GO" id="GO:0005886">
    <property type="term" value="C:plasma membrane"/>
    <property type="evidence" value="ECO:0007669"/>
    <property type="project" value="UniProtKB-SubCell"/>
</dbReference>
<proteinExistence type="inferred from homology"/>
<keyword evidence="4" id="KW-1003">Cell membrane</keyword>
<evidence type="ECO:0000256" key="2">
    <source>
        <dbReference type="ARBA" id="ARBA00005632"/>
    </source>
</evidence>
<keyword evidence="9" id="KW-1185">Reference proteome</keyword>
<evidence type="ECO:0000256" key="6">
    <source>
        <dbReference type="ARBA" id="ARBA00022989"/>
    </source>
</evidence>
<keyword evidence="7" id="KW-0472">Membrane</keyword>
<dbReference type="Proteomes" id="UP000217696">
    <property type="component" value="Chromosome"/>
</dbReference>
<gene>
    <name evidence="8" type="ORF">CB4_02649</name>
</gene>
<evidence type="ECO:0000256" key="4">
    <source>
        <dbReference type="ARBA" id="ARBA00022475"/>
    </source>
</evidence>
<dbReference type="AlphaFoldDB" id="A0A0U4WIP5"/>
<organism evidence="8 9">
    <name type="scientific">Aneurinibacillus soli</name>
    <dbReference type="NCBI Taxonomy" id="1500254"/>
    <lineage>
        <taxon>Bacteria</taxon>
        <taxon>Bacillati</taxon>
        <taxon>Bacillota</taxon>
        <taxon>Bacilli</taxon>
        <taxon>Bacillales</taxon>
        <taxon>Paenibacillaceae</taxon>
        <taxon>Aneurinibacillus group</taxon>
        <taxon>Aneurinibacillus</taxon>
    </lineage>
</organism>
<comment type="similarity">
    <text evidence="2">Belongs to the PsiE family.</text>
</comment>
<name>A0A0U4WIP5_9BACL</name>
<evidence type="ECO:0000256" key="1">
    <source>
        <dbReference type="ARBA" id="ARBA00004429"/>
    </source>
</evidence>
<dbReference type="PIRSF" id="PIRSF029598">
    <property type="entry name" value="PsiE"/>
    <property type="match status" value="1"/>
</dbReference>
<sequence length="138" mass="16168">MKGYILGLDQPQKRRGLITLYQKLLNTSLIILGFTLIYFLFRELFYIIKDAFLENNNVHDILGKVLVFFLYFAFVSMIVKYFNESNHFPLDYLLYIGLTAGVRFIIVNNGNPLENFWLSLVILILAISYVMVTPKMKR</sequence>
<evidence type="ECO:0000256" key="7">
    <source>
        <dbReference type="ARBA" id="ARBA00023136"/>
    </source>
</evidence>
<evidence type="ECO:0000256" key="3">
    <source>
        <dbReference type="ARBA" id="ARBA00021903"/>
    </source>
</evidence>
<dbReference type="Pfam" id="PF06146">
    <property type="entry name" value="PsiE"/>
    <property type="match status" value="1"/>
</dbReference>
<dbReference type="KEGG" id="asoc:CB4_02649"/>
<dbReference type="GO" id="GO:0016036">
    <property type="term" value="P:cellular response to phosphate starvation"/>
    <property type="evidence" value="ECO:0007669"/>
    <property type="project" value="InterPro"/>
</dbReference>
<dbReference type="EMBL" id="AP017312">
    <property type="protein sequence ID" value="BAU28475.1"/>
    <property type="molecule type" value="Genomic_DNA"/>
</dbReference>
<evidence type="ECO:0000256" key="5">
    <source>
        <dbReference type="ARBA" id="ARBA00022692"/>
    </source>
</evidence>
<accession>A0A0U4WIP5</accession>